<dbReference type="Gene3D" id="1.10.287.1700">
    <property type="match status" value="1"/>
</dbReference>
<dbReference type="InterPro" id="IPR012823">
    <property type="entry name" value="Flagell_FliJ"/>
</dbReference>
<evidence type="ECO:0000256" key="1">
    <source>
        <dbReference type="ARBA" id="ARBA00004413"/>
    </source>
</evidence>
<evidence type="ECO:0000313" key="9">
    <source>
        <dbReference type="EMBL" id="VAW34543.1"/>
    </source>
</evidence>
<gene>
    <name evidence="9" type="ORF">MNBD_DELTA02-779</name>
</gene>
<proteinExistence type="predicted"/>
<dbReference type="GO" id="GO:0009288">
    <property type="term" value="C:bacterial-type flagellum"/>
    <property type="evidence" value="ECO:0007669"/>
    <property type="project" value="InterPro"/>
</dbReference>
<keyword evidence="5" id="KW-1005">Bacterial flagellum biogenesis</keyword>
<evidence type="ECO:0000256" key="7">
    <source>
        <dbReference type="ARBA" id="ARBA00023136"/>
    </source>
</evidence>
<keyword evidence="3" id="KW-1003">Cell membrane</keyword>
<dbReference type="GO" id="GO:0006935">
    <property type="term" value="P:chemotaxis"/>
    <property type="evidence" value="ECO:0007669"/>
    <property type="project" value="UniProtKB-KW"/>
</dbReference>
<reference evidence="9" key="1">
    <citation type="submission" date="2018-06" db="EMBL/GenBank/DDBJ databases">
        <authorList>
            <person name="Zhirakovskaya E."/>
        </authorList>
    </citation>
    <scope>NUCLEOTIDE SEQUENCE</scope>
</reference>
<dbReference type="GO" id="GO:0044781">
    <property type="term" value="P:bacterial-type flagellum organization"/>
    <property type="evidence" value="ECO:0007669"/>
    <property type="project" value="UniProtKB-KW"/>
</dbReference>
<evidence type="ECO:0000256" key="8">
    <source>
        <dbReference type="ARBA" id="ARBA00023225"/>
    </source>
</evidence>
<evidence type="ECO:0008006" key="10">
    <source>
        <dbReference type="Google" id="ProtNLM"/>
    </source>
</evidence>
<dbReference type="GO" id="GO:0005886">
    <property type="term" value="C:plasma membrane"/>
    <property type="evidence" value="ECO:0007669"/>
    <property type="project" value="UniProtKB-SubCell"/>
</dbReference>
<dbReference type="AlphaFoldDB" id="A0A3B0V2C2"/>
<evidence type="ECO:0000256" key="3">
    <source>
        <dbReference type="ARBA" id="ARBA00022475"/>
    </source>
</evidence>
<keyword evidence="7" id="KW-0472">Membrane</keyword>
<accession>A0A3B0V2C2</accession>
<dbReference type="InterPro" id="IPR053716">
    <property type="entry name" value="Flag_assembly_chemotaxis_eff"/>
</dbReference>
<evidence type="ECO:0000256" key="6">
    <source>
        <dbReference type="ARBA" id="ARBA00022927"/>
    </source>
</evidence>
<dbReference type="GO" id="GO:0071973">
    <property type="term" value="P:bacterial-type flagellum-dependent cell motility"/>
    <property type="evidence" value="ECO:0007669"/>
    <property type="project" value="InterPro"/>
</dbReference>
<name>A0A3B0V2C2_9ZZZZ</name>
<keyword evidence="2" id="KW-0813">Transport</keyword>
<comment type="subcellular location">
    <subcellularLocation>
        <location evidence="1">Cell membrane</location>
        <topology evidence="1">Peripheral membrane protein</topology>
        <orientation evidence="1">Cytoplasmic side</orientation>
    </subcellularLocation>
</comment>
<evidence type="ECO:0000256" key="4">
    <source>
        <dbReference type="ARBA" id="ARBA00022500"/>
    </source>
</evidence>
<dbReference type="EMBL" id="UOEZ01000004">
    <property type="protein sequence ID" value="VAW34543.1"/>
    <property type="molecule type" value="Genomic_DNA"/>
</dbReference>
<dbReference type="NCBIfam" id="TIGR02473">
    <property type="entry name" value="flagell_FliJ"/>
    <property type="match status" value="1"/>
</dbReference>
<evidence type="ECO:0000256" key="2">
    <source>
        <dbReference type="ARBA" id="ARBA00022448"/>
    </source>
</evidence>
<evidence type="ECO:0000256" key="5">
    <source>
        <dbReference type="ARBA" id="ARBA00022795"/>
    </source>
</evidence>
<keyword evidence="6" id="KW-0653">Protein transport</keyword>
<keyword evidence="8" id="KW-1006">Bacterial flagellum protein export</keyword>
<keyword evidence="4" id="KW-0145">Chemotaxis</keyword>
<dbReference type="GO" id="GO:0015031">
    <property type="term" value="P:protein transport"/>
    <property type="evidence" value="ECO:0007669"/>
    <property type="project" value="UniProtKB-KW"/>
</dbReference>
<sequence>MKKFNFKLEPLLEYRQRLEDILRKDLAEAGRLLDVEEGKLKSLKVTHRDSITEVERLKGEDNNTEELKLYYNYLVGLKGYMEEQSLMVARSREVYEGQRQKLVESARERRSVELVKERAQRLHETEENREDQKITDDIGSSRFIRGAIIEKS</sequence>
<protein>
    <recommendedName>
        <fullName evidence="10">Flagellar FliJ protein</fullName>
    </recommendedName>
</protein>
<organism evidence="9">
    <name type="scientific">hydrothermal vent metagenome</name>
    <dbReference type="NCBI Taxonomy" id="652676"/>
    <lineage>
        <taxon>unclassified sequences</taxon>
        <taxon>metagenomes</taxon>
        <taxon>ecological metagenomes</taxon>
    </lineage>
</organism>
<dbReference type="Pfam" id="PF02050">
    <property type="entry name" value="FliJ"/>
    <property type="match status" value="1"/>
</dbReference>